<evidence type="ECO:0000256" key="1">
    <source>
        <dbReference type="SAM" id="Phobius"/>
    </source>
</evidence>
<feature type="transmembrane region" description="Helical" evidence="1">
    <location>
        <begin position="261"/>
        <end position="284"/>
    </location>
</feature>
<feature type="transmembrane region" description="Helical" evidence="1">
    <location>
        <begin position="121"/>
        <end position="141"/>
    </location>
</feature>
<dbReference type="RefSeq" id="WP_386416599.1">
    <property type="nucleotide sequence ID" value="NZ_JBHSZO010000029.1"/>
</dbReference>
<evidence type="ECO:0000313" key="3">
    <source>
        <dbReference type="Proteomes" id="UP001596413"/>
    </source>
</evidence>
<sequence length="343" mass="36176">MTSVERTMKALWSAWWQRWPRWVAWATMLWAVLYTGFGLACALSGTSLLYHGGDSGTSGLGWAVVAVGALGTLVSGAVVLFGLLPPLRVLLWVVCGLAGITAFSLLMDVITLMLGQGVDNWASAANKALAAVGAVLLAATARSDRMSAGTAARAPSAAPQRLQLAAWAGTLAFVPYAAMKLVWASGGTFAGITGEEMLAVSERNGASEIFLTLESWGLDPTALLAVLGVFLLWSLVRPWGQVFPRWTLLLRGRRVPRWLPLAPALLGAATLAPYGVVGVGYLALATAGLVTMRLGDFHSSGDALLVGWIGMGAFAVYGIALTIAVRSYWLRTRPACPMSVNTE</sequence>
<keyword evidence="3" id="KW-1185">Reference proteome</keyword>
<dbReference type="EMBL" id="JBHSZO010000029">
    <property type="protein sequence ID" value="MFC7220140.1"/>
    <property type="molecule type" value="Genomic_DNA"/>
</dbReference>
<feature type="transmembrane region" description="Helical" evidence="1">
    <location>
        <begin position="162"/>
        <end position="179"/>
    </location>
</feature>
<keyword evidence="1" id="KW-0812">Transmembrane</keyword>
<keyword evidence="1" id="KW-1133">Transmembrane helix</keyword>
<reference evidence="3" key="1">
    <citation type="journal article" date="2019" name="Int. J. Syst. Evol. Microbiol.">
        <title>The Global Catalogue of Microorganisms (GCM) 10K type strain sequencing project: providing services to taxonomists for standard genome sequencing and annotation.</title>
        <authorList>
            <consortium name="The Broad Institute Genomics Platform"/>
            <consortium name="The Broad Institute Genome Sequencing Center for Infectious Disease"/>
            <person name="Wu L."/>
            <person name="Ma J."/>
        </authorList>
    </citation>
    <scope>NUCLEOTIDE SEQUENCE [LARGE SCALE GENOMIC DNA]</scope>
    <source>
        <strain evidence="3">CGMCC 1.13681</strain>
    </source>
</reference>
<name>A0ABW2GKW0_9ACTN</name>
<feature type="transmembrane region" description="Helical" evidence="1">
    <location>
        <begin position="221"/>
        <end position="240"/>
    </location>
</feature>
<feature type="transmembrane region" description="Helical" evidence="1">
    <location>
        <begin position="304"/>
        <end position="325"/>
    </location>
</feature>
<gene>
    <name evidence="2" type="ORF">ACFQLX_18515</name>
</gene>
<dbReference type="Proteomes" id="UP001596413">
    <property type="component" value="Unassembled WGS sequence"/>
</dbReference>
<feature type="transmembrane region" description="Helical" evidence="1">
    <location>
        <begin position="90"/>
        <end position="115"/>
    </location>
</feature>
<proteinExistence type="predicted"/>
<organism evidence="2 3">
    <name type="scientific">Streptomyces polyrhachis</name>
    <dbReference type="NCBI Taxonomy" id="1282885"/>
    <lineage>
        <taxon>Bacteria</taxon>
        <taxon>Bacillati</taxon>
        <taxon>Actinomycetota</taxon>
        <taxon>Actinomycetes</taxon>
        <taxon>Kitasatosporales</taxon>
        <taxon>Streptomycetaceae</taxon>
        <taxon>Streptomyces</taxon>
    </lineage>
</organism>
<evidence type="ECO:0000313" key="2">
    <source>
        <dbReference type="EMBL" id="MFC7220140.1"/>
    </source>
</evidence>
<protein>
    <submittedName>
        <fullName evidence="2">Uncharacterized protein</fullName>
    </submittedName>
</protein>
<feature type="transmembrane region" description="Helical" evidence="1">
    <location>
        <begin position="22"/>
        <end position="50"/>
    </location>
</feature>
<accession>A0ABW2GKW0</accession>
<keyword evidence="1" id="KW-0472">Membrane</keyword>
<comment type="caution">
    <text evidence="2">The sequence shown here is derived from an EMBL/GenBank/DDBJ whole genome shotgun (WGS) entry which is preliminary data.</text>
</comment>
<feature type="transmembrane region" description="Helical" evidence="1">
    <location>
        <begin position="62"/>
        <end position="83"/>
    </location>
</feature>